<comment type="caution">
    <text evidence="3">The sequence shown here is derived from an EMBL/GenBank/DDBJ whole genome shotgun (WGS) entry which is preliminary data.</text>
</comment>
<feature type="region of interest" description="Disordered" evidence="1">
    <location>
        <begin position="1"/>
        <end position="30"/>
    </location>
</feature>
<evidence type="ECO:0000259" key="2">
    <source>
        <dbReference type="Pfam" id="PF20335"/>
    </source>
</evidence>
<dbReference type="Proteomes" id="UP000023435">
    <property type="component" value="Unassembled WGS sequence"/>
</dbReference>
<evidence type="ECO:0000256" key="1">
    <source>
        <dbReference type="SAM" id="MobiDB-lite"/>
    </source>
</evidence>
<evidence type="ECO:0000313" key="3">
    <source>
        <dbReference type="EMBL" id="KWS04810.1"/>
    </source>
</evidence>
<keyword evidence="4" id="KW-1185">Reference proteome</keyword>
<feature type="domain" description="DUF6630" evidence="2">
    <location>
        <begin position="41"/>
        <end position="188"/>
    </location>
</feature>
<dbReference type="Pfam" id="PF20335">
    <property type="entry name" value="DUF6630"/>
    <property type="match status" value="1"/>
</dbReference>
<feature type="compositionally biased region" description="Acidic residues" evidence="1">
    <location>
        <begin position="16"/>
        <end position="30"/>
    </location>
</feature>
<dbReference type="AlphaFoldDB" id="A0A108U933"/>
<dbReference type="InterPro" id="IPR046582">
    <property type="entry name" value="DUF6630"/>
</dbReference>
<evidence type="ECO:0000313" key="4">
    <source>
        <dbReference type="Proteomes" id="UP000023435"/>
    </source>
</evidence>
<dbReference type="EMBL" id="JAJA02000001">
    <property type="protein sequence ID" value="KWS04810.1"/>
    <property type="molecule type" value="Genomic_DNA"/>
</dbReference>
<gene>
    <name evidence="3" type="ORF">AZ78_2360</name>
</gene>
<protein>
    <recommendedName>
        <fullName evidence="2">DUF6630 domain-containing protein</fullName>
    </recommendedName>
</protein>
<organism evidence="3 4">
    <name type="scientific">Lysobacter capsici AZ78</name>
    <dbReference type="NCBI Taxonomy" id="1444315"/>
    <lineage>
        <taxon>Bacteria</taxon>
        <taxon>Pseudomonadati</taxon>
        <taxon>Pseudomonadota</taxon>
        <taxon>Gammaproteobacteria</taxon>
        <taxon>Lysobacterales</taxon>
        <taxon>Lysobacteraceae</taxon>
        <taxon>Lysobacter</taxon>
    </lineage>
</organism>
<reference evidence="3 4" key="1">
    <citation type="journal article" date="2014" name="Genome Announc.">
        <title>Draft Genome Sequence of Lysobacter capsici AZ78, a Bacterium Antagonistic to Plant-Pathogenic Oomycetes.</title>
        <authorList>
            <person name="Puopolo G."/>
            <person name="Sonego P."/>
            <person name="Engelen K."/>
            <person name="Pertot I."/>
        </authorList>
    </citation>
    <scope>NUCLEOTIDE SEQUENCE [LARGE SCALE GENOMIC DNA]</scope>
    <source>
        <strain evidence="3 4">AZ78</strain>
    </source>
</reference>
<accession>A0A108U933</accession>
<sequence>MRASPCEATAMTAPDNESDYEDDGFDFTGDENEELSQEALIWQLLLLINPGDEETALQQFSRYREAREGEQDEDFGEIDTLQDVIDWTSGFHVDWKDTESFVDSIAEMAARWNLQVDWGVEDPTDDEFLDGTDVPELMARAHDRLREYGYTLWNRSTGGDSYAGWITLRRDDENMQAVAVGLGIDVRPGSDAY</sequence>
<proteinExistence type="predicted"/>
<name>A0A108U933_9GAMM</name>